<dbReference type="HOGENOM" id="CLU_042638_1_1_9"/>
<feature type="transmembrane region" description="Helical" evidence="1">
    <location>
        <begin position="30"/>
        <end position="55"/>
    </location>
</feature>
<dbReference type="EMBL" id="ADLO01000062">
    <property type="protein sequence ID" value="KGF55177.1"/>
    <property type="molecule type" value="Genomic_DNA"/>
</dbReference>
<dbReference type="Proteomes" id="UP000029585">
    <property type="component" value="Unassembled WGS sequence"/>
</dbReference>
<reference evidence="2 3" key="1">
    <citation type="submission" date="2011-08" db="EMBL/GenBank/DDBJ databases">
        <title>The Genome Sequence of Clostridium orbiscindens 1_3_50AFAA.</title>
        <authorList>
            <consortium name="The Broad Institute Genome Sequencing Platform"/>
            <person name="Earl A."/>
            <person name="Ward D."/>
            <person name="Feldgarden M."/>
            <person name="Gevers D."/>
            <person name="Daigneault M."/>
            <person name="Strauss J."/>
            <person name="Allen-Vercoe E."/>
            <person name="Young S.K."/>
            <person name="Zeng Q."/>
            <person name="Gargeya S."/>
            <person name="Fitzgerald M."/>
            <person name="Haas B."/>
            <person name="Abouelleil A."/>
            <person name="Alvarado L."/>
            <person name="Arachchi H.M."/>
            <person name="Berlin A."/>
            <person name="Brown A."/>
            <person name="Chapman S.B."/>
            <person name="Chen Z."/>
            <person name="Dunbar C."/>
            <person name="Freedman E."/>
            <person name="Gearin G."/>
            <person name="Gellesch M."/>
            <person name="Goldberg J."/>
            <person name="Griggs A."/>
            <person name="Gujja S."/>
            <person name="Heiman D."/>
            <person name="Howarth C."/>
            <person name="Larson L."/>
            <person name="Lui A."/>
            <person name="MacDonald P.J.P."/>
            <person name="Montmayeur A."/>
            <person name="Murphy C."/>
            <person name="Neiman D."/>
            <person name="Pearson M."/>
            <person name="Priest M."/>
            <person name="Roberts A."/>
            <person name="Saif S."/>
            <person name="Shea T."/>
            <person name="Shenoy N."/>
            <person name="Sisk P."/>
            <person name="Stolte C."/>
            <person name="Sykes S."/>
            <person name="Wortman J."/>
            <person name="Nusbaum C."/>
            <person name="Birren B."/>
        </authorList>
    </citation>
    <scope>NUCLEOTIDE SEQUENCE [LARGE SCALE GENOMIC DNA]</scope>
    <source>
        <strain evidence="2 3">1_3_50AFAA</strain>
    </source>
</reference>
<evidence type="ECO:0000313" key="2">
    <source>
        <dbReference type="EMBL" id="KGF55177.1"/>
    </source>
</evidence>
<protein>
    <recommendedName>
        <fullName evidence="4">Citrate transporter-like domain-containing protein</fullName>
    </recommendedName>
</protein>
<dbReference type="PANTHER" id="PTHR30354">
    <property type="entry name" value="GNT FAMILY GLUCONATE TRANSPORTER"/>
    <property type="match status" value="1"/>
</dbReference>
<feature type="transmembrane region" description="Helical" evidence="1">
    <location>
        <begin position="5"/>
        <end position="24"/>
    </location>
</feature>
<keyword evidence="1" id="KW-0812">Transmembrane</keyword>
<dbReference type="GO" id="GO:0015128">
    <property type="term" value="F:gluconate transmembrane transporter activity"/>
    <property type="evidence" value="ECO:0007669"/>
    <property type="project" value="InterPro"/>
</dbReference>
<organism evidence="2 3">
    <name type="scientific">Flavonifractor plautii 1_3_50AFAA</name>
    <dbReference type="NCBI Taxonomy" id="742738"/>
    <lineage>
        <taxon>Bacteria</taxon>
        <taxon>Bacillati</taxon>
        <taxon>Bacillota</taxon>
        <taxon>Clostridia</taxon>
        <taxon>Eubacteriales</taxon>
        <taxon>Oscillospiraceae</taxon>
        <taxon>Flavonifractor</taxon>
    </lineage>
</organism>
<comment type="caution">
    <text evidence="2">The sequence shown here is derived from an EMBL/GenBank/DDBJ whole genome shotgun (WGS) entry which is preliminary data.</text>
</comment>
<gene>
    <name evidence="2" type="ORF">HMPREF9460_02156</name>
</gene>
<dbReference type="PANTHER" id="PTHR30354:SF7">
    <property type="entry name" value="BLL7963 PROTEIN"/>
    <property type="match status" value="1"/>
</dbReference>
<feature type="transmembrane region" description="Helical" evidence="1">
    <location>
        <begin position="142"/>
        <end position="162"/>
    </location>
</feature>
<feature type="transmembrane region" description="Helical" evidence="1">
    <location>
        <begin position="296"/>
        <end position="321"/>
    </location>
</feature>
<accession>A0A096CK43</accession>
<feature type="transmembrane region" description="Helical" evidence="1">
    <location>
        <begin position="182"/>
        <end position="202"/>
    </location>
</feature>
<dbReference type="GO" id="GO:0005886">
    <property type="term" value="C:plasma membrane"/>
    <property type="evidence" value="ECO:0007669"/>
    <property type="project" value="TreeGrafter"/>
</dbReference>
<feature type="transmembrane region" description="Helical" evidence="1">
    <location>
        <begin position="260"/>
        <end position="276"/>
    </location>
</feature>
<dbReference type="eggNOG" id="COG2610">
    <property type="taxonomic scope" value="Bacteria"/>
</dbReference>
<feature type="transmembrane region" description="Helical" evidence="1">
    <location>
        <begin position="415"/>
        <end position="436"/>
    </location>
</feature>
<dbReference type="InterPro" id="IPR003474">
    <property type="entry name" value="Glcn_transporter"/>
</dbReference>
<evidence type="ECO:0008006" key="4">
    <source>
        <dbReference type="Google" id="ProtNLM"/>
    </source>
</evidence>
<feature type="transmembrane region" description="Helical" evidence="1">
    <location>
        <begin position="234"/>
        <end position="254"/>
    </location>
</feature>
<keyword evidence="1" id="KW-0472">Membrane</keyword>
<dbReference type="PATRIC" id="fig|742738.3.peg.2213"/>
<dbReference type="AlphaFoldDB" id="A0A096CK43"/>
<dbReference type="RefSeq" id="WP_131970451.1">
    <property type="nucleotide sequence ID" value="NZ_KN174163.1"/>
</dbReference>
<keyword evidence="1" id="KW-1133">Transmembrane helix</keyword>
<sequence length="437" mass="46496">MSASVLVSLMVVIIAFVLFFFLSFRGVNLFLTVFACTVLVCLCTPDGLTSIFTTFLPSMGNMFQQFFLLYTIGGAFGFCLMESGLGDAMATHMIKIFGEKWIAVALFVITCLMMAAGVASYQYAVLAISLPVLKKLNMSRKVALAAMSAGAGSVAYGTLIGMPNALNIAPTTYLGTTTMAGPVISLVCTAFSVAFIVGYLILLSKRLKARGEGFVTYEDDPKNDKDEASLPPAWKGYLCVAAIIGLSLLFQWFGITAIQATTYAQVLSIALLFLLVGRKGLAHPFQTCVRGIQGSLIPVVFISIVVGYGTAVQATPVFGWLVEQVLSLDMNPYLLTFVAVNLLAGMTANGTGGVTLFMENFGATILGNPAINVGALHRIAAISGAGFDSLPHNGAIAFQLSVFKLSYKDGYFQQFMMSVLVNLLAGLLAVLMAVVLF</sequence>
<keyword evidence="3" id="KW-1185">Reference proteome</keyword>
<feature type="transmembrane region" description="Helical" evidence="1">
    <location>
        <begin position="101"/>
        <end position="130"/>
    </location>
</feature>
<name>A0A096CK43_FLAPL</name>
<feature type="transmembrane region" description="Helical" evidence="1">
    <location>
        <begin position="67"/>
        <end position="89"/>
    </location>
</feature>
<feature type="transmembrane region" description="Helical" evidence="1">
    <location>
        <begin position="333"/>
        <end position="357"/>
    </location>
</feature>
<proteinExistence type="predicted"/>
<evidence type="ECO:0000313" key="3">
    <source>
        <dbReference type="Proteomes" id="UP000029585"/>
    </source>
</evidence>
<evidence type="ECO:0000256" key="1">
    <source>
        <dbReference type="SAM" id="Phobius"/>
    </source>
</evidence>